<dbReference type="Proteomes" id="UP000050741">
    <property type="component" value="Unassembled WGS sequence"/>
</dbReference>
<dbReference type="Gene3D" id="2.40.10.190">
    <property type="entry name" value="translation elongation factor selb, chain A, domain 4"/>
    <property type="match status" value="1"/>
</dbReference>
<reference evidence="5" key="3">
    <citation type="submission" date="2016-06" db="UniProtKB">
        <authorList>
            <consortium name="WormBaseParasite"/>
        </authorList>
    </citation>
    <scope>IDENTIFICATION</scope>
</reference>
<name>A0A183CPH0_GLOPA</name>
<sequence length="161" mass="17472">MTGTLLGWVLNTVILCINMMYSTLAIYGRLCVIMVRITGMSGISVVSSLLKLDGVNAKGDAKVHIGKRVNVREEHARGAPKTCIRAIWRRNRCGHSNAGVVLAMFILFLRGAASAPVDSDKYSKEVTIIQAKITASFSWDSLLLITTLLVAITETAKAHRG</sequence>
<organism evidence="4 5">
    <name type="scientific">Globodera pallida</name>
    <name type="common">Potato cyst nematode worm</name>
    <name type="synonym">Heterodera pallida</name>
    <dbReference type="NCBI Taxonomy" id="36090"/>
    <lineage>
        <taxon>Eukaryota</taxon>
        <taxon>Metazoa</taxon>
        <taxon>Ecdysozoa</taxon>
        <taxon>Nematoda</taxon>
        <taxon>Chromadorea</taxon>
        <taxon>Rhabditida</taxon>
        <taxon>Tylenchina</taxon>
        <taxon>Tylenchomorpha</taxon>
        <taxon>Tylenchoidea</taxon>
        <taxon>Heteroderidae</taxon>
        <taxon>Heteroderinae</taxon>
        <taxon>Globodera</taxon>
    </lineage>
</organism>
<evidence type="ECO:0000313" key="4">
    <source>
        <dbReference type="Proteomes" id="UP000050741"/>
    </source>
</evidence>
<evidence type="ECO:0000313" key="5">
    <source>
        <dbReference type="WBParaSite" id="GPLIN_001477700"/>
    </source>
</evidence>
<proteinExistence type="predicted"/>
<dbReference type="InterPro" id="IPR038661">
    <property type="entry name" value="Ribosomal_eL33_sf"/>
</dbReference>
<dbReference type="GO" id="GO:1990904">
    <property type="term" value="C:ribonucleoprotein complex"/>
    <property type="evidence" value="ECO:0007669"/>
    <property type="project" value="UniProtKB-KW"/>
</dbReference>
<reference evidence="4" key="2">
    <citation type="submission" date="2014-05" db="EMBL/GenBank/DDBJ databases">
        <title>The genome and life-stage specific transcriptomes of Globodera pallida elucidate key aspects of plant parasitism by a cyst nematode.</title>
        <authorList>
            <person name="Cotton J.A."/>
            <person name="Lilley C.J."/>
            <person name="Jones L.M."/>
            <person name="Kikuchi T."/>
            <person name="Reid A.J."/>
            <person name="Thorpe P."/>
            <person name="Tsai I.J."/>
            <person name="Beasley H."/>
            <person name="Blok V."/>
            <person name="Cock P.J.A."/>
            <person name="Van den Akker S.E."/>
            <person name="Holroyd N."/>
            <person name="Hunt M."/>
            <person name="Mantelin S."/>
            <person name="Naghra H."/>
            <person name="Pain A."/>
            <person name="Palomares-Rius J.E."/>
            <person name="Zarowiecki M."/>
            <person name="Berriman M."/>
            <person name="Jones J.T."/>
            <person name="Urwin P.E."/>
        </authorList>
    </citation>
    <scope>NUCLEOTIDE SEQUENCE [LARGE SCALE GENOMIC DNA]</scope>
    <source>
        <strain evidence="4">Lindley</strain>
    </source>
</reference>
<keyword evidence="3" id="KW-1133">Transmembrane helix</keyword>
<keyword evidence="2" id="KW-0687">Ribonucleoprotein</keyword>
<feature type="transmembrane region" description="Helical" evidence="3">
    <location>
        <begin position="6"/>
        <end position="27"/>
    </location>
</feature>
<accession>A0A183CPH0</accession>
<dbReference type="GO" id="GO:0005840">
    <property type="term" value="C:ribosome"/>
    <property type="evidence" value="ECO:0007669"/>
    <property type="project" value="UniProtKB-KW"/>
</dbReference>
<keyword evidence="3" id="KW-0472">Membrane</keyword>
<dbReference type="AlphaFoldDB" id="A0A183CPH0"/>
<reference evidence="4" key="1">
    <citation type="submission" date="2013-12" db="EMBL/GenBank/DDBJ databases">
        <authorList>
            <person name="Aslett M."/>
        </authorList>
    </citation>
    <scope>NUCLEOTIDE SEQUENCE [LARGE SCALE GENOMIC DNA]</scope>
    <source>
        <strain evidence="4">Lindley</strain>
    </source>
</reference>
<dbReference type="GO" id="GO:0003735">
    <property type="term" value="F:structural constituent of ribosome"/>
    <property type="evidence" value="ECO:0007669"/>
    <property type="project" value="InterPro"/>
</dbReference>
<dbReference type="InterPro" id="IPR001780">
    <property type="entry name" value="Ribosomal_eL33"/>
</dbReference>
<feature type="transmembrane region" description="Helical" evidence="3">
    <location>
        <begin position="94"/>
        <end position="113"/>
    </location>
</feature>
<dbReference type="GO" id="GO:0006412">
    <property type="term" value="P:translation"/>
    <property type="evidence" value="ECO:0007669"/>
    <property type="project" value="InterPro"/>
</dbReference>
<protein>
    <submittedName>
        <fullName evidence="5">Secreted protein</fullName>
    </submittedName>
</protein>
<evidence type="ECO:0000256" key="3">
    <source>
        <dbReference type="SAM" id="Phobius"/>
    </source>
</evidence>
<evidence type="ECO:0000256" key="2">
    <source>
        <dbReference type="ARBA" id="ARBA00023274"/>
    </source>
</evidence>
<dbReference type="Pfam" id="PF01247">
    <property type="entry name" value="Ribosomal_L35Ae"/>
    <property type="match status" value="1"/>
</dbReference>
<evidence type="ECO:0000256" key="1">
    <source>
        <dbReference type="ARBA" id="ARBA00022980"/>
    </source>
</evidence>
<keyword evidence="4" id="KW-1185">Reference proteome</keyword>
<keyword evidence="3" id="KW-0812">Transmembrane</keyword>
<keyword evidence="1" id="KW-0689">Ribosomal protein</keyword>
<feature type="transmembrane region" description="Helical" evidence="3">
    <location>
        <begin position="133"/>
        <end position="152"/>
    </location>
</feature>
<dbReference type="WBParaSite" id="GPLIN_001477700">
    <property type="protein sequence ID" value="GPLIN_001477700"/>
    <property type="gene ID" value="GPLIN_001477700"/>
</dbReference>